<dbReference type="Pfam" id="PF02321">
    <property type="entry name" value="OEP"/>
    <property type="match status" value="2"/>
</dbReference>
<evidence type="ECO:0000256" key="4">
    <source>
        <dbReference type="ARBA" id="ARBA00022452"/>
    </source>
</evidence>
<dbReference type="InterPro" id="IPR051906">
    <property type="entry name" value="TolC-like"/>
</dbReference>
<feature type="chain" id="PRO_5046824486" evidence="8">
    <location>
        <begin position="27"/>
        <end position="454"/>
    </location>
</feature>
<dbReference type="PANTHER" id="PTHR30026">
    <property type="entry name" value="OUTER MEMBRANE PROTEIN TOLC"/>
    <property type="match status" value="1"/>
</dbReference>
<keyword evidence="6" id="KW-0472">Membrane</keyword>
<protein>
    <submittedName>
        <fullName evidence="9">Outer membrane protein</fullName>
    </submittedName>
</protein>
<organism evidence="9 10">
    <name type="scientific">Kaistia geumhonensis</name>
    <dbReference type="NCBI Taxonomy" id="410839"/>
    <lineage>
        <taxon>Bacteria</taxon>
        <taxon>Pseudomonadati</taxon>
        <taxon>Pseudomonadota</taxon>
        <taxon>Alphaproteobacteria</taxon>
        <taxon>Hyphomicrobiales</taxon>
        <taxon>Kaistiaceae</taxon>
        <taxon>Kaistia</taxon>
    </lineage>
</organism>
<dbReference type="EMBL" id="JAUSWJ010000001">
    <property type="protein sequence ID" value="MDQ0515419.1"/>
    <property type="molecule type" value="Genomic_DNA"/>
</dbReference>
<keyword evidence="7" id="KW-0998">Cell outer membrane</keyword>
<reference evidence="9 10" key="1">
    <citation type="submission" date="2023-07" db="EMBL/GenBank/DDBJ databases">
        <title>Genomic Encyclopedia of Type Strains, Phase IV (KMG-IV): sequencing the most valuable type-strain genomes for metagenomic binning, comparative biology and taxonomic classification.</title>
        <authorList>
            <person name="Goeker M."/>
        </authorList>
    </citation>
    <scope>NUCLEOTIDE SEQUENCE [LARGE SCALE GENOMIC DNA]</scope>
    <source>
        <strain evidence="9 10">B1-1</strain>
    </source>
</reference>
<gene>
    <name evidence="9" type="ORF">QO015_001032</name>
</gene>
<name>A0ABU0M377_9HYPH</name>
<evidence type="ECO:0000256" key="8">
    <source>
        <dbReference type="SAM" id="SignalP"/>
    </source>
</evidence>
<evidence type="ECO:0000256" key="2">
    <source>
        <dbReference type="ARBA" id="ARBA00007613"/>
    </source>
</evidence>
<keyword evidence="10" id="KW-1185">Reference proteome</keyword>
<dbReference type="Gene3D" id="1.20.1600.10">
    <property type="entry name" value="Outer membrane efflux proteins (OEP)"/>
    <property type="match status" value="1"/>
</dbReference>
<keyword evidence="3" id="KW-0813">Transport</keyword>
<dbReference type="InterPro" id="IPR010130">
    <property type="entry name" value="T1SS_OMP_TolC"/>
</dbReference>
<dbReference type="InterPro" id="IPR003423">
    <property type="entry name" value="OMP_efflux"/>
</dbReference>
<dbReference type="NCBIfam" id="TIGR01844">
    <property type="entry name" value="type_I_sec_TolC"/>
    <property type="match status" value="1"/>
</dbReference>
<dbReference type="PANTHER" id="PTHR30026:SF22">
    <property type="entry name" value="OUTER MEMBRANE EFFLUX PROTEIN"/>
    <property type="match status" value="1"/>
</dbReference>
<dbReference type="SUPFAM" id="SSF56954">
    <property type="entry name" value="Outer membrane efflux proteins (OEP)"/>
    <property type="match status" value="1"/>
</dbReference>
<evidence type="ECO:0000256" key="6">
    <source>
        <dbReference type="ARBA" id="ARBA00023136"/>
    </source>
</evidence>
<evidence type="ECO:0000256" key="3">
    <source>
        <dbReference type="ARBA" id="ARBA00022448"/>
    </source>
</evidence>
<evidence type="ECO:0000313" key="10">
    <source>
        <dbReference type="Proteomes" id="UP001223743"/>
    </source>
</evidence>
<dbReference type="Proteomes" id="UP001223743">
    <property type="component" value="Unassembled WGS sequence"/>
</dbReference>
<feature type="signal peptide" evidence="8">
    <location>
        <begin position="1"/>
        <end position="26"/>
    </location>
</feature>
<keyword evidence="4" id="KW-1134">Transmembrane beta strand</keyword>
<keyword evidence="5" id="KW-0812">Transmembrane</keyword>
<comment type="subcellular location">
    <subcellularLocation>
        <location evidence="1">Cell outer membrane</location>
    </subcellularLocation>
</comment>
<sequence length="454" mass="48263">MPFSRVSLTSVALVALLAAIPAAARADTLAAALASTYNTNPTLNAQRAALRATDEGVPQALAGYRPVVTGTAGIGFANVNTTGSSVALTPRSVGLTIEQPLFRGFQTQNNVKQAESSVLAGREVLRSTEQDVFLDAVGAYTNVIQAQAILQLREQNIVFLQEQVRAATDRLKVGEGTRTDLAQTEASLSQGQTDYQVAVSNLNANKATYLQVIGMPPRNLATPVINNAMLPKSLNAAMSIGLKNHPAILTASYNVDTAAFNVKSIEGQLLPTVSLQGSVSHADEQSQQNVWSNSASVTANLVVPIYEGGVVYSQARQAKETLGQRRIQLDGTRDQVRSAVSTSWGQLEAARAAVVSAEAGVKAAQLALDGVIEEQKVGQRTTLDVLLQQQTLIQARESLVLAQRSVIVAAYSIMSSVGSLSADKLGLKVATYKPQQHYNAVRDKWFGLRTPDGR</sequence>
<evidence type="ECO:0000256" key="1">
    <source>
        <dbReference type="ARBA" id="ARBA00004442"/>
    </source>
</evidence>
<evidence type="ECO:0000256" key="5">
    <source>
        <dbReference type="ARBA" id="ARBA00022692"/>
    </source>
</evidence>
<dbReference type="RefSeq" id="WP_266281034.1">
    <property type="nucleotide sequence ID" value="NZ_JAPKNF010000001.1"/>
</dbReference>
<evidence type="ECO:0000256" key="7">
    <source>
        <dbReference type="ARBA" id="ARBA00023237"/>
    </source>
</evidence>
<comment type="caution">
    <text evidence="9">The sequence shown here is derived from an EMBL/GenBank/DDBJ whole genome shotgun (WGS) entry which is preliminary data.</text>
</comment>
<comment type="similarity">
    <text evidence="2">Belongs to the outer membrane factor (OMF) (TC 1.B.17) family.</text>
</comment>
<accession>A0ABU0M377</accession>
<keyword evidence="8" id="KW-0732">Signal</keyword>
<evidence type="ECO:0000313" key="9">
    <source>
        <dbReference type="EMBL" id="MDQ0515419.1"/>
    </source>
</evidence>
<proteinExistence type="inferred from homology"/>